<dbReference type="InterPro" id="IPR001962">
    <property type="entry name" value="Asn_synthase"/>
</dbReference>
<dbReference type="SUPFAM" id="SSF56235">
    <property type="entry name" value="N-terminal nucleophile aminohydrolases (Ntn hydrolases)"/>
    <property type="match status" value="1"/>
</dbReference>
<sequence length="614" mass="70272">MCGITGIYYKNRERAVDGADISIMRDTMVHRGPDDAGIYLSGNVGLGHRRLSIVGLSSGHQPMSNEAGTVWIVFNGEIYNYPELKITMESKGYRFRTQSDTEVIIHLFEEYGENCVHHLNGMFAFAIWDKNNRRLFLARDRLGIKPFYYAEVNGALIFGSEIKAVLAYPGFQTDCDRDSVFEYFLFRAVSGKRTMFEGVRSLLPGHCLLVTEEKTVAKQYWEHCSRQPLVFTFNEAVERLEELLVDAVRLRLMSEVPLGTFCSGGIDSSLVTAIAAKAIGHPINTFSVGFYESDFDEGYFARLVSSEYGTNHHELKLTNKEYAQLLPDLIYLNDEPLNFQNSIHIFAISQLAKKHVTVVLTGEGADELFFGYPRYKIPQLVSNLKRFKLIAGFILKNVGTILNDHRIEKLLYFLDKDLSDIIKCNAAVNKEELIDQIMIPGIFKKDLSYRNELFESIFENIEVLECLSLQDQLTYLVSILNRQDKMSMGASVEARVPFLDYRIVEFANLLPGSLRMKGHTSKLLVKEVAKKYLPMEVVNRKKSGFGVPLKTWLQSKGGMAELIEDTMFDSDGQDYFDRNYLLKIYREHRSGKKDYSEMIWTVVNFILWKKCFKI</sequence>
<dbReference type="Gene3D" id="3.40.50.620">
    <property type="entry name" value="HUPs"/>
    <property type="match status" value="2"/>
</dbReference>
<evidence type="ECO:0000256" key="5">
    <source>
        <dbReference type="ARBA" id="ARBA00022840"/>
    </source>
</evidence>
<dbReference type="InterPro" id="IPR033738">
    <property type="entry name" value="AsnB_N"/>
</dbReference>
<gene>
    <name evidence="9" type="primary">asnB_2</name>
    <name evidence="9" type="ORF">DPPLL_19780</name>
</gene>
<dbReference type="PANTHER" id="PTHR43284">
    <property type="entry name" value="ASPARAGINE SYNTHETASE (GLUTAMINE-HYDROLYZING)"/>
    <property type="match status" value="1"/>
</dbReference>
<keyword evidence="4" id="KW-0547">Nucleotide-binding</keyword>
<proteinExistence type="inferred from homology"/>
<dbReference type="InterPro" id="IPR014729">
    <property type="entry name" value="Rossmann-like_a/b/a_fold"/>
</dbReference>
<dbReference type="RefSeq" id="WP_284151035.1">
    <property type="nucleotide sequence ID" value="NZ_AP025516.1"/>
</dbReference>
<keyword evidence="5" id="KW-0067">ATP-binding</keyword>
<feature type="domain" description="Glutamine amidotransferase type-2" evidence="8">
    <location>
        <begin position="2"/>
        <end position="213"/>
    </location>
</feature>
<dbReference type="Pfam" id="PF00733">
    <property type="entry name" value="Asn_synthase"/>
    <property type="match status" value="1"/>
</dbReference>
<dbReference type="NCBIfam" id="TIGR01536">
    <property type="entry name" value="asn_synth_AEB"/>
    <property type="match status" value="1"/>
</dbReference>
<keyword evidence="10" id="KW-1185">Reference proteome</keyword>
<evidence type="ECO:0000256" key="4">
    <source>
        <dbReference type="ARBA" id="ARBA00022741"/>
    </source>
</evidence>
<dbReference type="PIRSF" id="PIRSF001589">
    <property type="entry name" value="Asn_synthetase_glu-h"/>
    <property type="match status" value="1"/>
</dbReference>
<protein>
    <recommendedName>
        <fullName evidence="3">asparagine synthase (glutamine-hydrolyzing)</fullName>
        <ecNumber evidence="3">6.3.5.4</ecNumber>
    </recommendedName>
</protein>
<evidence type="ECO:0000313" key="10">
    <source>
        <dbReference type="Proteomes" id="UP000830055"/>
    </source>
</evidence>
<dbReference type="Pfam" id="PF13537">
    <property type="entry name" value="GATase_7"/>
    <property type="match status" value="1"/>
</dbReference>
<evidence type="ECO:0000256" key="2">
    <source>
        <dbReference type="ARBA" id="ARBA00005752"/>
    </source>
</evidence>
<dbReference type="PROSITE" id="PS51278">
    <property type="entry name" value="GATASE_TYPE_2"/>
    <property type="match status" value="1"/>
</dbReference>
<dbReference type="InterPro" id="IPR006426">
    <property type="entry name" value="Asn_synth_AEB"/>
</dbReference>
<dbReference type="InterPro" id="IPR051786">
    <property type="entry name" value="ASN_synthetase/amidase"/>
</dbReference>
<evidence type="ECO:0000256" key="6">
    <source>
        <dbReference type="ARBA" id="ARBA00022962"/>
    </source>
</evidence>
<dbReference type="Gene3D" id="3.60.20.10">
    <property type="entry name" value="Glutamine Phosphoribosylpyrophosphate, subunit 1, domain 1"/>
    <property type="match status" value="1"/>
</dbReference>
<dbReference type="PANTHER" id="PTHR43284:SF1">
    <property type="entry name" value="ASPARAGINE SYNTHETASE"/>
    <property type="match status" value="1"/>
</dbReference>
<accession>A0ABN6M7Q3</accession>
<dbReference type="CDD" id="cd01991">
    <property type="entry name" value="Asn_synthase_B_C"/>
    <property type="match status" value="1"/>
</dbReference>
<evidence type="ECO:0000256" key="1">
    <source>
        <dbReference type="ARBA" id="ARBA00005187"/>
    </source>
</evidence>
<comment type="similarity">
    <text evidence="2">Belongs to the asparagine synthetase family.</text>
</comment>
<dbReference type="SUPFAM" id="SSF52402">
    <property type="entry name" value="Adenine nucleotide alpha hydrolases-like"/>
    <property type="match status" value="1"/>
</dbReference>
<evidence type="ECO:0000256" key="7">
    <source>
        <dbReference type="ARBA" id="ARBA00048741"/>
    </source>
</evidence>
<organism evidence="9 10">
    <name type="scientific">Desulfofustis limnaeus</name>
    <dbReference type="NCBI Taxonomy" id="2740163"/>
    <lineage>
        <taxon>Bacteria</taxon>
        <taxon>Pseudomonadati</taxon>
        <taxon>Thermodesulfobacteriota</taxon>
        <taxon>Desulfobulbia</taxon>
        <taxon>Desulfobulbales</taxon>
        <taxon>Desulfocapsaceae</taxon>
        <taxon>Desulfofustis</taxon>
    </lineage>
</organism>
<name>A0ABN6M7Q3_9BACT</name>
<evidence type="ECO:0000259" key="8">
    <source>
        <dbReference type="PROSITE" id="PS51278"/>
    </source>
</evidence>
<dbReference type="InterPro" id="IPR017932">
    <property type="entry name" value="GATase_2_dom"/>
</dbReference>
<dbReference type="Proteomes" id="UP000830055">
    <property type="component" value="Chromosome"/>
</dbReference>
<dbReference type="InterPro" id="IPR029055">
    <property type="entry name" value="Ntn_hydrolases_N"/>
</dbReference>
<dbReference type="EC" id="6.3.5.4" evidence="3"/>
<dbReference type="CDD" id="cd00712">
    <property type="entry name" value="AsnB"/>
    <property type="match status" value="1"/>
</dbReference>
<keyword evidence="6" id="KW-0315">Glutamine amidotransferase</keyword>
<dbReference type="EMBL" id="AP025516">
    <property type="protein sequence ID" value="BDD87613.1"/>
    <property type="molecule type" value="Genomic_DNA"/>
</dbReference>
<reference evidence="9 10" key="1">
    <citation type="submission" date="2022-01" db="EMBL/GenBank/DDBJ databases">
        <title>Desulfofustis limnae sp. nov., a novel mesophilic sulfate-reducing bacterium isolated from marsh soil.</title>
        <authorList>
            <person name="Watanabe M."/>
            <person name="Takahashi A."/>
            <person name="Kojima H."/>
            <person name="Fukui M."/>
        </authorList>
    </citation>
    <scope>NUCLEOTIDE SEQUENCE [LARGE SCALE GENOMIC DNA]</scope>
    <source>
        <strain evidence="9 10">PPLL</strain>
    </source>
</reference>
<evidence type="ECO:0000313" key="9">
    <source>
        <dbReference type="EMBL" id="BDD87613.1"/>
    </source>
</evidence>
<evidence type="ECO:0000256" key="3">
    <source>
        <dbReference type="ARBA" id="ARBA00012737"/>
    </source>
</evidence>
<comment type="catalytic activity">
    <reaction evidence="7">
        <text>L-aspartate + L-glutamine + ATP + H2O = L-asparagine + L-glutamate + AMP + diphosphate + H(+)</text>
        <dbReference type="Rhea" id="RHEA:12228"/>
        <dbReference type="ChEBI" id="CHEBI:15377"/>
        <dbReference type="ChEBI" id="CHEBI:15378"/>
        <dbReference type="ChEBI" id="CHEBI:29985"/>
        <dbReference type="ChEBI" id="CHEBI:29991"/>
        <dbReference type="ChEBI" id="CHEBI:30616"/>
        <dbReference type="ChEBI" id="CHEBI:33019"/>
        <dbReference type="ChEBI" id="CHEBI:58048"/>
        <dbReference type="ChEBI" id="CHEBI:58359"/>
        <dbReference type="ChEBI" id="CHEBI:456215"/>
        <dbReference type="EC" id="6.3.5.4"/>
    </reaction>
</comment>
<comment type="pathway">
    <text evidence="1">Amino-acid biosynthesis; L-asparagine biosynthesis; L-asparagine from L-aspartate (L-Gln route): step 1/1.</text>
</comment>